<gene>
    <name evidence="2" type="ORF">LYSBPC_18320</name>
</gene>
<dbReference type="RefSeq" id="WP_264988466.1">
    <property type="nucleotide sequence ID" value="NZ_BRZA01000002.1"/>
</dbReference>
<evidence type="ECO:0000313" key="2">
    <source>
        <dbReference type="EMBL" id="GLC88705.1"/>
    </source>
</evidence>
<keyword evidence="3" id="KW-1185">Reference proteome</keyword>
<organism evidence="2 3">
    <name type="scientific">Lysinibacillus piscis</name>
    <dbReference type="NCBI Taxonomy" id="2518931"/>
    <lineage>
        <taxon>Bacteria</taxon>
        <taxon>Bacillati</taxon>
        <taxon>Bacillota</taxon>
        <taxon>Bacilli</taxon>
        <taxon>Bacillales</taxon>
        <taxon>Bacillaceae</taxon>
        <taxon>Lysinibacillus</taxon>
    </lineage>
</organism>
<proteinExistence type="predicted"/>
<protein>
    <recommendedName>
        <fullName evidence="4">Phage-related protein</fullName>
    </recommendedName>
</protein>
<evidence type="ECO:0000256" key="1">
    <source>
        <dbReference type="SAM" id="MobiDB-lite"/>
    </source>
</evidence>
<evidence type="ECO:0008006" key="4">
    <source>
        <dbReference type="Google" id="ProtNLM"/>
    </source>
</evidence>
<reference evidence="2" key="1">
    <citation type="submission" date="2022-08" db="EMBL/GenBank/DDBJ databases">
        <title>Draft genome sequence of Lysinibacillus sp. strain KH24.</title>
        <authorList>
            <person name="Kanbe H."/>
            <person name="Itoh H."/>
        </authorList>
    </citation>
    <scope>NUCLEOTIDE SEQUENCE</scope>
    <source>
        <strain evidence="2">KH24</strain>
    </source>
</reference>
<dbReference type="InterPro" id="IPR016024">
    <property type="entry name" value="ARM-type_fold"/>
</dbReference>
<dbReference type="SUPFAM" id="SSF48371">
    <property type="entry name" value="ARM repeat"/>
    <property type="match status" value="1"/>
</dbReference>
<feature type="compositionally biased region" description="Gly residues" evidence="1">
    <location>
        <begin position="354"/>
        <end position="368"/>
    </location>
</feature>
<comment type="caution">
    <text evidence="2">The sequence shown here is derived from an EMBL/GenBank/DDBJ whole genome shotgun (WGS) entry which is preliminary data.</text>
</comment>
<sequence>MAMTIEELQILITSETSQLRSEMGKVKKELSGMEGAVRKSTDAIKSAFKGIAIVLSGLAIGKYIKDAIQASSDLEGAFLGLQSIIEGQGRSFSKAKGFINEYIADGLVPLGDAVTAYKNLAARGYNDEQIQLVMERLKDAAAFGRQSSYTLGAAVASAAEGLKSENSILVDNAGVTKNVAKMWDEYAKSIGTTANNLTQQQKIQAEVNGIMDETKFQVGDAARYADTFAGRLSLLHKTLGDIQTNIGDAFMPIANFVIPILQRVASWLVKVTAYFKFFMQALFGVSKSNKQASVSIGGGAAVQDSMGVAAENAGKKAEKSGKKVKKAAEEAKRAVAGFDEINSLSEPSKKADGDSGGGGGSGGSGGDVGGIGGIDDIADFEMPEIDTETIPAHIQEMVDKIKESFNDLWGGAQSLGARFADAFSGLGPALQPLRDAIGPIKQSFVEMGGTLQQLTNDFLKPAAEYILFDFIPSIVTGFVQDFAPVFADVAVWSMQLLAETMQNVTNELITLWDGTFLPSLESIKSAWLEANSSVAASLQSLLDGTIKPLVDYMINSFIIPISSQLIKTFAPIFTDILVFAMQLFAKTFGNMTETLNNLTATVILPALEKIKNAFLEFVPRVGGALQTLLDGTIKPFVDYILNKFAIPIANTIIKTVVPIFTDILVAAFEVAAEAFEWAANLMNDIYKSVIEPTFDLVKKIVTDTLKIVADLWNKHGKDLLNNLKDLFKNIEDIFQRLWDKVLKPIVEPFLEKLTELWDKHLKGLIKELGDFIAKLVNGALEISNKFITPIVKFLVDILGPEFKNIFLFIVDIVSTAVARLADIIKGLLKVLGGIIDFLTGIFTGNWRKAWQGIVDIYKGLIEMISGIFKGVLNLTIDVINFAIRGILDHLNSLIQGATSLVDKIPGVDIKINPIRVPQIPKLARGGIVDGATNFGNYIAGEAGAEMVVPLENTPFVDKLASALGTAVMAAMQMGGPQSTNNDGGDIILNVDGTTLARILNPYLVKEGQRLGSTIIQPI</sequence>
<evidence type="ECO:0000313" key="3">
    <source>
        <dbReference type="Proteomes" id="UP001065593"/>
    </source>
</evidence>
<name>A0ABQ5NK10_9BACI</name>
<accession>A0ABQ5NK10</accession>
<dbReference type="Proteomes" id="UP001065593">
    <property type="component" value="Unassembled WGS sequence"/>
</dbReference>
<feature type="region of interest" description="Disordered" evidence="1">
    <location>
        <begin position="344"/>
        <end position="368"/>
    </location>
</feature>
<dbReference type="EMBL" id="BRZA01000002">
    <property type="protein sequence ID" value="GLC88705.1"/>
    <property type="molecule type" value="Genomic_DNA"/>
</dbReference>